<dbReference type="InterPro" id="IPR026352">
    <property type="entry name" value="Nanowire_3heme"/>
</dbReference>
<proteinExistence type="predicted"/>
<dbReference type="Gene3D" id="3.90.10.10">
    <property type="entry name" value="Cytochrome C3"/>
    <property type="match status" value="1"/>
</dbReference>
<feature type="compositionally biased region" description="Basic and acidic residues" evidence="1">
    <location>
        <begin position="62"/>
        <end position="72"/>
    </location>
</feature>
<dbReference type="Proteomes" id="UP000515733">
    <property type="component" value="Chromosome"/>
</dbReference>
<dbReference type="Pfam" id="PF14522">
    <property type="entry name" value="Cytochrome_C7"/>
    <property type="match status" value="1"/>
</dbReference>
<protein>
    <recommendedName>
        <fullName evidence="2">Cytochrome c7-like domain-containing protein</fullName>
    </recommendedName>
</protein>
<evidence type="ECO:0000259" key="2">
    <source>
        <dbReference type="Pfam" id="PF14522"/>
    </source>
</evidence>
<name>A0A6S6YIY2_9PROT</name>
<accession>A0A6S6YIY2</accession>
<sequence>MKHHSSYGPWLAALLGLGLLPGLLQARDQERWAQFKPAPGMEAPAAVEPSLPLPPVKTIDSPARRTLERESYYDPGNPDLGRLQRIEEATAILPHDSNGFPDWMRALREGSITPRESLGGKGKMEVLDLDIIMRNTKEMPHVRFPHKSHTLWLACTNCHPDPFQPVAGSTAIRMADIFRGQYCGKCHDRVAFITFFSCQRCHSVPQQGSASGSAPSGQ</sequence>
<dbReference type="InterPro" id="IPR036280">
    <property type="entry name" value="Multihaem_cyt_sf"/>
</dbReference>
<dbReference type="RefSeq" id="WP_197970489.1">
    <property type="nucleotide sequence ID" value="NZ_LR778301.1"/>
</dbReference>
<keyword evidence="4" id="KW-1185">Reference proteome</keyword>
<evidence type="ECO:0000313" key="3">
    <source>
        <dbReference type="EMBL" id="CAB1367694.1"/>
    </source>
</evidence>
<gene>
    <name evidence="3" type="ORF">DENOEST_0529</name>
</gene>
<feature type="domain" description="Cytochrome c7-like" evidence="2">
    <location>
        <begin position="142"/>
        <end position="203"/>
    </location>
</feature>
<evidence type="ECO:0000256" key="1">
    <source>
        <dbReference type="SAM" id="MobiDB-lite"/>
    </source>
</evidence>
<feature type="region of interest" description="Disordered" evidence="1">
    <location>
        <begin position="39"/>
        <end position="80"/>
    </location>
</feature>
<dbReference type="EMBL" id="LR778301">
    <property type="protein sequence ID" value="CAB1367694.1"/>
    <property type="molecule type" value="Genomic_DNA"/>
</dbReference>
<evidence type="ECO:0000313" key="4">
    <source>
        <dbReference type="Proteomes" id="UP000515733"/>
    </source>
</evidence>
<dbReference type="AlphaFoldDB" id="A0A6S6YIY2"/>
<dbReference type="SUPFAM" id="SSF48695">
    <property type="entry name" value="Multiheme cytochromes"/>
    <property type="match status" value="1"/>
</dbReference>
<organism evidence="3 4">
    <name type="scientific">Denitratisoma oestradiolicum</name>
    <dbReference type="NCBI Taxonomy" id="311182"/>
    <lineage>
        <taxon>Bacteria</taxon>
        <taxon>Pseudomonadati</taxon>
        <taxon>Pseudomonadota</taxon>
        <taxon>Betaproteobacteria</taxon>
        <taxon>Nitrosomonadales</taxon>
        <taxon>Sterolibacteriaceae</taxon>
        <taxon>Denitratisoma</taxon>
    </lineage>
</organism>
<dbReference type="InterPro" id="IPR029467">
    <property type="entry name" value="Cyt_c7-like"/>
</dbReference>
<dbReference type="KEGG" id="doe:DENOEST_0529"/>
<reference evidence="3 4" key="1">
    <citation type="submission" date="2020-03" db="EMBL/GenBank/DDBJ databases">
        <authorList>
            <consortium name="Genoscope - CEA"/>
            <person name="William W."/>
        </authorList>
    </citation>
    <scope>NUCLEOTIDE SEQUENCE [LARGE SCALE GENOMIC DNA]</scope>
    <source>
        <strain evidence="4">DSM 16959</strain>
    </source>
</reference>
<dbReference type="NCBIfam" id="TIGR04257">
    <property type="entry name" value="nanowire_3heme"/>
    <property type="match status" value="1"/>
</dbReference>